<proteinExistence type="predicted"/>
<feature type="signal peptide" evidence="1">
    <location>
        <begin position="1"/>
        <end position="21"/>
    </location>
</feature>
<dbReference type="Proteomes" id="UP001283361">
    <property type="component" value="Unassembled WGS sequence"/>
</dbReference>
<feature type="chain" id="PRO_5042278024" evidence="1">
    <location>
        <begin position="22"/>
        <end position="177"/>
    </location>
</feature>
<dbReference type="AlphaFoldDB" id="A0AAE0YJD4"/>
<evidence type="ECO:0000313" key="2">
    <source>
        <dbReference type="EMBL" id="KAK3748024.1"/>
    </source>
</evidence>
<keyword evidence="3" id="KW-1185">Reference proteome</keyword>
<organism evidence="2 3">
    <name type="scientific">Elysia crispata</name>
    <name type="common">lettuce slug</name>
    <dbReference type="NCBI Taxonomy" id="231223"/>
    <lineage>
        <taxon>Eukaryota</taxon>
        <taxon>Metazoa</taxon>
        <taxon>Spiralia</taxon>
        <taxon>Lophotrochozoa</taxon>
        <taxon>Mollusca</taxon>
        <taxon>Gastropoda</taxon>
        <taxon>Heterobranchia</taxon>
        <taxon>Euthyneura</taxon>
        <taxon>Panpulmonata</taxon>
        <taxon>Sacoglossa</taxon>
        <taxon>Placobranchoidea</taxon>
        <taxon>Plakobranchidae</taxon>
        <taxon>Elysia</taxon>
    </lineage>
</organism>
<sequence length="177" mass="19543">MKRRKECFINFRLLFCGTVSPSSPGLTTMSVCQPQKICPTCNIYIAPNSCRVQECVNFTGVPHTSLLCVQAVKSIQMREREQLTLIPQGSVALNKAINTACDTGETDRAEHACSLEHWRPEQNVIFPMDSLYSEAVTPGINNSEPKLGPISFSSIHLSRRVRLLVSDSTSCHATGLM</sequence>
<accession>A0AAE0YJD4</accession>
<name>A0AAE0YJD4_9GAST</name>
<reference evidence="2" key="1">
    <citation type="journal article" date="2023" name="G3 (Bethesda)">
        <title>A reference genome for the long-term kleptoplast-retaining sea slug Elysia crispata morphotype clarki.</title>
        <authorList>
            <person name="Eastman K.E."/>
            <person name="Pendleton A.L."/>
            <person name="Shaikh M.A."/>
            <person name="Suttiyut T."/>
            <person name="Ogas R."/>
            <person name="Tomko P."/>
            <person name="Gavelis G."/>
            <person name="Widhalm J.R."/>
            <person name="Wisecaver J.H."/>
        </authorList>
    </citation>
    <scope>NUCLEOTIDE SEQUENCE</scope>
    <source>
        <strain evidence="2">ECLA1</strain>
    </source>
</reference>
<gene>
    <name evidence="2" type="ORF">RRG08_029880</name>
</gene>
<protein>
    <submittedName>
        <fullName evidence="2">Uncharacterized protein</fullName>
    </submittedName>
</protein>
<evidence type="ECO:0000313" key="3">
    <source>
        <dbReference type="Proteomes" id="UP001283361"/>
    </source>
</evidence>
<keyword evidence="1" id="KW-0732">Signal</keyword>
<evidence type="ECO:0000256" key="1">
    <source>
        <dbReference type="SAM" id="SignalP"/>
    </source>
</evidence>
<comment type="caution">
    <text evidence="2">The sequence shown here is derived from an EMBL/GenBank/DDBJ whole genome shotgun (WGS) entry which is preliminary data.</text>
</comment>
<dbReference type="EMBL" id="JAWDGP010006058">
    <property type="protein sequence ID" value="KAK3748024.1"/>
    <property type="molecule type" value="Genomic_DNA"/>
</dbReference>